<evidence type="ECO:0000313" key="1">
    <source>
        <dbReference type="EMBL" id="MVM33873.1"/>
    </source>
</evidence>
<comment type="caution">
    <text evidence="1">The sequence shown here is derived from an EMBL/GenBank/DDBJ whole genome shotgun (WGS) entry which is preliminary data.</text>
</comment>
<dbReference type="RefSeq" id="WP_157588588.1">
    <property type="nucleotide sequence ID" value="NZ_WPIN01000013.1"/>
</dbReference>
<dbReference type="AlphaFoldDB" id="A0A7K1SJD6"/>
<evidence type="ECO:0000313" key="2">
    <source>
        <dbReference type="Proteomes" id="UP000436006"/>
    </source>
</evidence>
<gene>
    <name evidence="1" type="ORF">GO755_27805</name>
</gene>
<protein>
    <submittedName>
        <fullName evidence="1">Uncharacterized protein</fullName>
    </submittedName>
</protein>
<proteinExistence type="predicted"/>
<accession>A0A7K1SJD6</accession>
<organism evidence="1 2">
    <name type="scientific">Spirosoma arboris</name>
    <dbReference type="NCBI Taxonomy" id="2682092"/>
    <lineage>
        <taxon>Bacteria</taxon>
        <taxon>Pseudomonadati</taxon>
        <taxon>Bacteroidota</taxon>
        <taxon>Cytophagia</taxon>
        <taxon>Cytophagales</taxon>
        <taxon>Cytophagaceae</taxon>
        <taxon>Spirosoma</taxon>
    </lineage>
</organism>
<name>A0A7K1SJD6_9BACT</name>
<dbReference type="Proteomes" id="UP000436006">
    <property type="component" value="Unassembled WGS sequence"/>
</dbReference>
<dbReference type="EMBL" id="WPIN01000013">
    <property type="protein sequence ID" value="MVM33873.1"/>
    <property type="molecule type" value="Genomic_DNA"/>
</dbReference>
<sequence length="67" mass="7453">MVQIRLEGDSADEVQAIADTIESLFAHHLSFSPVRTGTNPRYAGRQKFFSYARLDNTKPPSPSDVSE</sequence>
<keyword evidence="2" id="KW-1185">Reference proteome</keyword>
<reference evidence="1 2" key="1">
    <citation type="submission" date="2019-12" db="EMBL/GenBank/DDBJ databases">
        <title>Spirosoma sp. HMF4905 genome sequencing and assembly.</title>
        <authorList>
            <person name="Kang H."/>
            <person name="Cha I."/>
            <person name="Kim H."/>
            <person name="Joh K."/>
        </authorList>
    </citation>
    <scope>NUCLEOTIDE SEQUENCE [LARGE SCALE GENOMIC DNA]</scope>
    <source>
        <strain evidence="1 2">HMF4905</strain>
    </source>
</reference>